<evidence type="ECO:0000313" key="2">
    <source>
        <dbReference type="Proteomes" id="UP000192900"/>
    </source>
</evidence>
<dbReference type="OrthoDB" id="5471061at2"/>
<dbReference type="Proteomes" id="UP000192900">
    <property type="component" value="Chromosome"/>
</dbReference>
<organism evidence="1 2">
    <name type="scientific">Pantoea alhagi</name>
    <dbReference type="NCBI Taxonomy" id="1891675"/>
    <lineage>
        <taxon>Bacteria</taxon>
        <taxon>Pseudomonadati</taxon>
        <taxon>Pseudomonadota</taxon>
        <taxon>Gammaproteobacteria</taxon>
        <taxon>Enterobacterales</taxon>
        <taxon>Erwiniaceae</taxon>
        <taxon>Pantoea</taxon>
    </lineage>
</organism>
<dbReference type="KEGG" id="palh:B1H58_09690"/>
<dbReference type="PANTHER" id="PTHR37625">
    <property type="entry name" value="OUTER MEMBRANE LIPOPROTEIN-RELATED"/>
    <property type="match status" value="1"/>
</dbReference>
<sequence length="177" mass="19973">MFCRTEINQYRPRMLQRLAAIVLAVVLVSCSSNNEKKTAASEIKINLIADKDINPNASGHPAPLSIFIYNIKEADVFSNADFFEIIDGNSKSLLSASSKIYEAILQPGEARTIFIDLNNDTRTLGFISAYRNLNDSVWLATWDLPKKTSWWEKVFSDDSLELNAHFHKTAMTIKKVD</sequence>
<dbReference type="NCBIfam" id="TIGR03352">
    <property type="entry name" value="VI_chp_3"/>
    <property type="match status" value="1"/>
</dbReference>
<dbReference type="PANTHER" id="PTHR37625:SF4">
    <property type="entry name" value="OUTER MEMBRANE LIPOPROTEIN"/>
    <property type="match status" value="1"/>
</dbReference>
<dbReference type="PROSITE" id="PS51257">
    <property type="entry name" value="PROKAR_LIPOPROTEIN"/>
    <property type="match status" value="1"/>
</dbReference>
<dbReference type="InterPro" id="IPR017734">
    <property type="entry name" value="T6SS_SciN"/>
</dbReference>
<dbReference type="Pfam" id="PF12790">
    <property type="entry name" value="T6SS-SciN"/>
    <property type="match status" value="1"/>
</dbReference>
<dbReference type="AlphaFoldDB" id="A0A1W6B584"/>
<gene>
    <name evidence="1" type="ORF">B1H58_09690</name>
</gene>
<reference evidence="1 2" key="1">
    <citation type="submission" date="2017-02" db="EMBL/GenBank/DDBJ databases">
        <title>Complete genome sequence of the drought resistance-promoting endophyte Pantoea alhagi LTYR-11Z.</title>
        <authorList>
            <person name="Zhang L."/>
        </authorList>
    </citation>
    <scope>NUCLEOTIDE SEQUENCE [LARGE SCALE GENOMIC DNA]</scope>
    <source>
        <strain evidence="1 2">LTYR-11Z</strain>
    </source>
</reference>
<dbReference type="Gene3D" id="2.60.40.4150">
    <property type="entry name" value="Type VI secretion system, lipoprotein SciN"/>
    <property type="match status" value="1"/>
</dbReference>
<proteinExistence type="predicted"/>
<protein>
    <submittedName>
        <fullName evidence="1">Type VI secretion system-associated lipoprotein</fullName>
    </submittedName>
</protein>
<accession>A0A1W6B584</accession>
<dbReference type="InterPro" id="IPR038706">
    <property type="entry name" value="Type_VI_SciN-like_sf"/>
</dbReference>
<keyword evidence="1" id="KW-0449">Lipoprotein</keyword>
<evidence type="ECO:0000313" key="1">
    <source>
        <dbReference type="EMBL" id="ARJ42258.1"/>
    </source>
</evidence>
<dbReference type="STRING" id="1891675.B1H58_09690"/>
<dbReference type="EMBL" id="CP019706">
    <property type="protein sequence ID" value="ARJ42258.1"/>
    <property type="molecule type" value="Genomic_DNA"/>
</dbReference>
<keyword evidence="2" id="KW-1185">Reference proteome</keyword>
<name>A0A1W6B584_9GAMM</name>